<evidence type="ECO:0008006" key="4">
    <source>
        <dbReference type="Google" id="ProtNLM"/>
    </source>
</evidence>
<dbReference type="EMBL" id="JAHLQN010000001">
    <property type="protein sequence ID" value="MBU5628035.1"/>
    <property type="molecule type" value="Genomic_DNA"/>
</dbReference>
<keyword evidence="1" id="KW-1133">Transmembrane helix</keyword>
<comment type="caution">
    <text evidence="2">The sequence shown here is derived from an EMBL/GenBank/DDBJ whole genome shotgun (WGS) entry which is preliminary data.</text>
</comment>
<evidence type="ECO:0000313" key="2">
    <source>
        <dbReference type="EMBL" id="MBU5628035.1"/>
    </source>
</evidence>
<keyword evidence="1" id="KW-0472">Membrane</keyword>
<feature type="transmembrane region" description="Helical" evidence="1">
    <location>
        <begin position="42"/>
        <end position="62"/>
    </location>
</feature>
<proteinExistence type="predicted"/>
<accession>A0ABS6FCM8</accession>
<reference evidence="2 3" key="1">
    <citation type="submission" date="2021-06" db="EMBL/GenBank/DDBJ databases">
        <authorList>
            <person name="Sun Q."/>
            <person name="Li D."/>
        </authorList>
    </citation>
    <scope>NUCLEOTIDE SEQUENCE [LARGE SCALE GENOMIC DNA]</scope>
    <source>
        <strain evidence="2 3">MSJ-2</strain>
    </source>
</reference>
<dbReference type="Proteomes" id="UP000787672">
    <property type="component" value="Unassembled WGS sequence"/>
</dbReference>
<sequence>MKALIRYRYTDMMKGVAAFWGVMLLITTAVVCIETGGQRVSFSAYGFSTVIMLFVLGVCTIREDVRLAAQCGVGRRSAFWGNLITLLTVAGTMAAAGEVFVGAAQAMANGRTNVFFLDLYKMLYVGADRPGLTMGQHAMSAVLVLMLGLCAAVWGGFFSLLFWRLSKFWTVVVAVAIPVLANGIPWLIVYLAGEEAVARLVFQVGEFLLSSPWNLIAVLAVLSAVGIGVNWLLLRRATVKAAK</sequence>
<protein>
    <recommendedName>
        <fullName evidence="4">ABC transporter permease</fullName>
    </recommendedName>
</protein>
<organism evidence="2 3">
    <name type="scientific">Dysosmobacter acutus</name>
    <dbReference type="NCBI Taxonomy" id="2841504"/>
    <lineage>
        <taxon>Bacteria</taxon>
        <taxon>Bacillati</taxon>
        <taxon>Bacillota</taxon>
        <taxon>Clostridia</taxon>
        <taxon>Eubacteriales</taxon>
        <taxon>Oscillospiraceae</taxon>
        <taxon>Dysosmobacter</taxon>
    </lineage>
</organism>
<feature type="transmembrane region" description="Helical" evidence="1">
    <location>
        <begin position="168"/>
        <end position="193"/>
    </location>
</feature>
<gene>
    <name evidence="2" type="ORF">KQI82_14070</name>
</gene>
<keyword evidence="1" id="KW-0812">Transmembrane</keyword>
<feature type="transmembrane region" description="Helical" evidence="1">
    <location>
        <begin position="83"/>
        <end position="108"/>
    </location>
</feature>
<feature type="transmembrane region" description="Helical" evidence="1">
    <location>
        <begin position="138"/>
        <end position="161"/>
    </location>
</feature>
<evidence type="ECO:0000313" key="3">
    <source>
        <dbReference type="Proteomes" id="UP000787672"/>
    </source>
</evidence>
<evidence type="ECO:0000256" key="1">
    <source>
        <dbReference type="SAM" id="Phobius"/>
    </source>
</evidence>
<keyword evidence="3" id="KW-1185">Reference proteome</keyword>
<feature type="transmembrane region" description="Helical" evidence="1">
    <location>
        <begin position="213"/>
        <end position="234"/>
    </location>
</feature>
<dbReference type="RefSeq" id="WP_216633327.1">
    <property type="nucleotide sequence ID" value="NZ_JAHLQN010000001.1"/>
</dbReference>
<name>A0ABS6FCM8_9FIRM</name>